<evidence type="ECO:0008006" key="5">
    <source>
        <dbReference type="Google" id="ProtNLM"/>
    </source>
</evidence>
<evidence type="ECO:0000256" key="2">
    <source>
        <dbReference type="SAM" id="Phobius"/>
    </source>
</evidence>
<comment type="caution">
    <text evidence="3">The sequence shown here is derived from an EMBL/GenBank/DDBJ whole genome shotgun (WGS) entry which is preliminary data.</text>
</comment>
<evidence type="ECO:0000256" key="1">
    <source>
        <dbReference type="SAM" id="MobiDB-lite"/>
    </source>
</evidence>
<dbReference type="PANTHER" id="PTHR34214">
    <property type="match status" value="1"/>
</dbReference>
<keyword evidence="2" id="KW-0812">Transmembrane</keyword>
<evidence type="ECO:0000313" key="3">
    <source>
        <dbReference type="EMBL" id="KAF3328362.1"/>
    </source>
</evidence>
<protein>
    <recommendedName>
        <fullName evidence="5">DUF1230 family protein</fullName>
    </recommendedName>
</protein>
<keyword evidence="2" id="KW-0472">Membrane</keyword>
<dbReference type="InterPro" id="IPR009631">
    <property type="entry name" value="CGLD27-like"/>
</dbReference>
<gene>
    <name evidence="3" type="ORF">FCM35_KLT06968</name>
</gene>
<dbReference type="PANTHER" id="PTHR34214:SF1">
    <property type="entry name" value="DUF1230 FAMILY PROTEIN"/>
    <property type="match status" value="1"/>
</dbReference>
<name>A0A833V868_9POAL</name>
<dbReference type="Proteomes" id="UP000623129">
    <property type="component" value="Unassembled WGS sequence"/>
</dbReference>
<feature type="transmembrane region" description="Helical" evidence="2">
    <location>
        <begin position="195"/>
        <end position="214"/>
    </location>
</feature>
<dbReference type="OrthoDB" id="192326at2759"/>
<feature type="transmembrane region" description="Helical" evidence="2">
    <location>
        <begin position="85"/>
        <end position="107"/>
    </location>
</feature>
<keyword evidence="4" id="KW-1185">Reference proteome</keyword>
<feature type="transmembrane region" description="Helical" evidence="2">
    <location>
        <begin position="119"/>
        <end position="143"/>
    </location>
</feature>
<keyword evidence="2" id="KW-1133">Transmembrane helix</keyword>
<dbReference type="EMBL" id="SWLB01000016">
    <property type="protein sequence ID" value="KAF3328362.1"/>
    <property type="molecule type" value="Genomic_DNA"/>
</dbReference>
<sequence length="262" mass="28577">MATSLFLPKLYFLSPKPNPNSSFLSKKPLPLLPPVCASSSPSPFRNGTPRETDCPVPPEQLPVNEYQSLASSRPFSWATKDLQFYISRLSTTGASFGVLVGLPVAAFRTGSVADPWADVIHITLGATSAGLLAVILAVLRIYLGWAYVGNRLLSATVEYEETGWYDGQIWVKTPEVLARDRLLGSFTVKPILNRVKYTLLGLAVSLVVCVLLFVNTETSKVFNKNAKDLSENAEERVVAGTYSEESARSFEPDAFCGEPDLP</sequence>
<dbReference type="Pfam" id="PF06799">
    <property type="entry name" value="CGLD27-like"/>
    <property type="match status" value="1"/>
</dbReference>
<evidence type="ECO:0000313" key="4">
    <source>
        <dbReference type="Proteomes" id="UP000623129"/>
    </source>
</evidence>
<accession>A0A833V868</accession>
<organism evidence="3 4">
    <name type="scientific">Carex littledalei</name>
    <dbReference type="NCBI Taxonomy" id="544730"/>
    <lineage>
        <taxon>Eukaryota</taxon>
        <taxon>Viridiplantae</taxon>
        <taxon>Streptophyta</taxon>
        <taxon>Embryophyta</taxon>
        <taxon>Tracheophyta</taxon>
        <taxon>Spermatophyta</taxon>
        <taxon>Magnoliopsida</taxon>
        <taxon>Liliopsida</taxon>
        <taxon>Poales</taxon>
        <taxon>Cyperaceae</taxon>
        <taxon>Cyperoideae</taxon>
        <taxon>Cariceae</taxon>
        <taxon>Carex</taxon>
        <taxon>Carex subgen. Euthyceras</taxon>
    </lineage>
</organism>
<proteinExistence type="predicted"/>
<feature type="region of interest" description="Disordered" evidence="1">
    <location>
        <begin position="242"/>
        <end position="262"/>
    </location>
</feature>
<reference evidence="3" key="1">
    <citation type="submission" date="2020-01" db="EMBL/GenBank/DDBJ databases">
        <title>Genome sequence of Kobresia littledalei, the first chromosome-level genome in the family Cyperaceae.</title>
        <authorList>
            <person name="Qu G."/>
        </authorList>
    </citation>
    <scope>NUCLEOTIDE SEQUENCE</scope>
    <source>
        <strain evidence="3">C.B.Clarke</strain>
        <tissue evidence="3">Leaf</tissue>
    </source>
</reference>
<dbReference type="AlphaFoldDB" id="A0A833V868"/>